<gene>
    <name evidence="1" type="ORF">PQ457_00770</name>
</gene>
<protein>
    <submittedName>
        <fullName evidence="1">Uncharacterized protein</fullName>
    </submittedName>
</protein>
<sequence length="59" mass="7125">MKLDLPLCLFNRHAPRRSRVKWDGLNFVGHCRFCEKPIRRMDKGRWVQDQIEKIKSSDL</sequence>
<accession>A0ABY7TZ12</accession>
<organism evidence="1 2">
    <name type="scientific">Novosphingobium humi</name>
    <dbReference type="NCBI Taxonomy" id="2282397"/>
    <lineage>
        <taxon>Bacteria</taxon>
        <taxon>Pseudomonadati</taxon>
        <taxon>Pseudomonadota</taxon>
        <taxon>Alphaproteobacteria</taxon>
        <taxon>Sphingomonadales</taxon>
        <taxon>Sphingomonadaceae</taxon>
        <taxon>Novosphingobium</taxon>
    </lineage>
</organism>
<keyword evidence="2" id="KW-1185">Reference proteome</keyword>
<name>A0ABY7TZ12_9SPHN</name>
<dbReference type="Proteomes" id="UP001218231">
    <property type="component" value="Chromosome"/>
</dbReference>
<proteinExistence type="predicted"/>
<evidence type="ECO:0000313" key="2">
    <source>
        <dbReference type="Proteomes" id="UP001218231"/>
    </source>
</evidence>
<dbReference type="EMBL" id="CP117417">
    <property type="protein sequence ID" value="WCT77560.1"/>
    <property type="molecule type" value="Genomic_DNA"/>
</dbReference>
<reference evidence="1 2" key="1">
    <citation type="submission" date="2023-02" db="EMBL/GenBank/DDBJ databases">
        <title>Genome sequence of Novosphingobium humi KACC 19094.</title>
        <authorList>
            <person name="Kim S."/>
            <person name="Heo J."/>
            <person name="Kwon S.-W."/>
        </authorList>
    </citation>
    <scope>NUCLEOTIDE SEQUENCE [LARGE SCALE GENOMIC DNA]</scope>
    <source>
        <strain evidence="1 2">KACC 19094</strain>
    </source>
</reference>
<dbReference type="RefSeq" id="WP_273617930.1">
    <property type="nucleotide sequence ID" value="NZ_CP103868.1"/>
</dbReference>
<evidence type="ECO:0000313" key="1">
    <source>
        <dbReference type="EMBL" id="WCT77560.1"/>
    </source>
</evidence>